<name>A0ABY4BJ32_9FLAO</name>
<keyword evidence="5" id="KW-1185">Reference proteome</keyword>
<dbReference type="InterPro" id="IPR007379">
    <property type="entry name" value="Tim44-like_dom"/>
</dbReference>
<keyword evidence="2" id="KW-1133">Transmembrane helix</keyword>
<evidence type="ECO:0000259" key="3">
    <source>
        <dbReference type="SMART" id="SM00978"/>
    </source>
</evidence>
<evidence type="ECO:0000313" key="5">
    <source>
        <dbReference type="Proteomes" id="UP000831068"/>
    </source>
</evidence>
<feature type="region of interest" description="Disordered" evidence="1">
    <location>
        <begin position="27"/>
        <end position="59"/>
    </location>
</feature>
<feature type="transmembrane region" description="Helical" evidence="2">
    <location>
        <begin position="61"/>
        <end position="81"/>
    </location>
</feature>
<dbReference type="Gene3D" id="3.10.450.240">
    <property type="match status" value="1"/>
</dbReference>
<feature type="domain" description="Tim44-like" evidence="3">
    <location>
        <begin position="100"/>
        <end position="277"/>
    </location>
</feature>
<dbReference type="RefSeq" id="WP_243577361.1">
    <property type="nucleotide sequence ID" value="NZ_CP094529.1"/>
</dbReference>
<dbReference type="EMBL" id="CP094529">
    <property type="protein sequence ID" value="UOE39188.1"/>
    <property type="molecule type" value="Genomic_DNA"/>
</dbReference>
<keyword evidence="2" id="KW-0472">Membrane</keyword>
<feature type="compositionally biased region" description="Low complexity" evidence="1">
    <location>
        <begin position="30"/>
        <end position="53"/>
    </location>
</feature>
<organism evidence="4 5">
    <name type="scientific">Chryseobacterium oryzae</name>
    <dbReference type="NCBI Taxonomy" id="2929799"/>
    <lineage>
        <taxon>Bacteria</taxon>
        <taxon>Pseudomonadati</taxon>
        <taxon>Bacteroidota</taxon>
        <taxon>Flavobacteriia</taxon>
        <taxon>Flavobacteriales</taxon>
        <taxon>Weeksellaceae</taxon>
        <taxon>Chryseobacterium group</taxon>
        <taxon>Chryseobacterium</taxon>
    </lineage>
</organism>
<protein>
    <submittedName>
        <fullName evidence="4">TIM44-like domain-containing protein</fullName>
    </submittedName>
</protein>
<sequence>MKRKYYFGFLLFLYSLPNLYARLGGGGGRSSRSSSRSSGSSWSSSGHSYSSHSSGGGGSSSISPVVIIIFIVICIVVYFYLKKKFPSMFGNTLTDNNQNFVDEYTDVPLPDGLDKKKLTFAFREMQKAWQNKDLKNVRKWMSDGMYQRLHTQISIMNTLSQRNELSNLRIENIRVADLRKDNGYDVTDIEFIFSVRDKFISEIYPKFNEDYDEENIVEYWTLIRKQNVESKDLYTSNNCPNCGDVLSDDLGEISRCSSCGTLVNNAAYDWILCEITQEDDYEGEQDVLLDQNFLSLFTHDKEFAVQKMEDIASNIFMQIMEVFSGGKIDKLDKFSDENTLSQLISIKNSYNGIIFNRLYTNFVTLDDYSVEGNIIDLKFKISATYSEVKLANNTIQKVNELETQEFYMTLSRNKDAVLPLEISYSHECPNCAAPYDDTTLDKCSYCGSPFVDKSKNWVLTHFE</sequence>
<dbReference type="Proteomes" id="UP000831068">
    <property type="component" value="Chromosome"/>
</dbReference>
<proteinExistence type="predicted"/>
<dbReference type="Pfam" id="PF04280">
    <property type="entry name" value="Tim44"/>
    <property type="match status" value="1"/>
</dbReference>
<dbReference type="SMART" id="SM00978">
    <property type="entry name" value="Tim44"/>
    <property type="match status" value="1"/>
</dbReference>
<evidence type="ECO:0000256" key="1">
    <source>
        <dbReference type="SAM" id="MobiDB-lite"/>
    </source>
</evidence>
<accession>A0ABY4BJ32</accession>
<keyword evidence="2" id="KW-0812">Transmembrane</keyword>
<reference evidence="4 5" key="1">
    <citation type="submission" date="2022-03" db="EMBL/GenBank/DDBJ databases">
        <title>Chryseobacterium sp. isolated from the Andong Sikhe.</title>
        <authorList>
            <person name="Won M."/>
            <person name="Kim S.-J."/>
            <person name="Kwon S.-W."/>
        </authorList>
    </citation>
    <scope>NUCLEOTIDE SEQUENCE [LARGE SCALE GENOMIC DNA]</scope>
    <source>
        <strain evidence="4 5">ADR-1</strain>
    </source>
</reference>
<dbReference type="InterPro" id="IPR032710">
    <property type="entry name" value="NTF2-like_dom_sf"/>
</dbReference>
<evidence type="ECO:0000256" key="2">
    <source>
        <dbReference type="SAM" id="Phobius"/>
    </source>
</evidence>
<dbReference type="SUPFAM" id="SSF54427">
    <property type="entry name" value="NTF2-like"/>
    <property type="match status" value="1"/>
</dbReference>
<gene>
    <name evidence="4" type="ORF">MTP08_05305</name>
</gene>
<evidence type="ECO:0000313" key="4">
    <source>
        <dbReference type="EMBL" id="UOE39188.1"/>
    </source>
</evidence>